<proteinExistence type="predicted"/>
<name>M6VLR3_9LEPT</name>
<organism evidence="2 3">
    <name type="scientific">Leptospira noguchii</name>
    <dbReference type="NCBI Taxonomy" id="28182"/>
    <lineage>
        <taxon>Bacteria</taxon>
        <taxon>Pseudomonadati</taxon>
        <taxon>Spirochaetota</taxon>
        <taxon>Spirochaetia</taxon>
        <taxon>Leptospirales</taxon>
        <taxon>Leptospiraceae</taxon>
        <taxon>Leptospira</taxon>
    </lineage>
</organism>
<evidence type="ECO:0000313" key="3">
    <source>
        <dbReference type="Proteomes" id="UP000012112"/>
    </source>
</evidence>
<feature type="transmembrane region" description="Helical" evidence="1">
    <location>
        <begin position="12"/>
        <end position="30"/>
    </location>
</feature>
<gene>
    <name evidence="2" type="ORF">LEP1GSC172_3983</name>
</gene>
<keyword evidence="1" id="KW-0812">Transmembrane</keyword>
<keyword evidence="1" id="KW-1133">Transmembrane helix</keyword>
<comment type="caution">
    <text evidence="2">The sequence shown here is derived from an EMBL/GenBank/DDBJ whole genome shotgun (WGS) entry which is preliminary data.</text>
</comment>
<accession>M6VLR3</accession>
<protein>
    <submittedName>
        <fullName evidence="2">Uncharacterized protein</fullName>
    </submittedName>
</protein>
<dbReference type="Proteomes" id="UP000012112">
    <property type="component" value="Unassembled WGS sequence"/>
</dbReference>
<dbReference type="EMBL" id="AKWD02000031">
    <property type="protein sequence ID" value="EMO54004.1"/>
    <property type="molecule type" value="Genomic_DNA"/>
</dbReference>
<evidence type="ECO:0000313" key="2">
    <source>
        <dbReference type="EMBL" id="EMO54004.1"/>
    </source>
</evidence>
<reference evidence="2 3" key="1">
    <citation type="submission" date="2013-01" db="EMBL/GenBank/DDBJ databases">
        <authorList>
            <person name="Harkins D.M."/>
            <person name="Durkin A.S."/>
            <person name="Brinkac L.M."/>
            <person name="Haft D.H."/>
            <person name="Selengut J.D."/>
            <person name="Sanka R."/>
            <person name="DePew J."/>
            <person name="Purushe J."/>
            <person name="Matthias M.A."/>
            <person name="Vinetz J.M."/>
            <person name="Sutton G.G."/>
            <person name="Nierman W.C."/>
            <person name="Fouts D.E."/>
        </authorList>
    </citation>
    <scope>NUCLEOTIDE SEQUENCE [LARGE SCALE GENOMIC DNA]</scope>
    <source>
        <strain evidence="2 3">HAI1536</strain>
    </source>
</reference>
<keyword evidence="1" id="KW-0472">Membrane</keyword>
<dbReference type="AlphaFoldDB" id="M6VLR3"/>
<evidence type="ECO:0000256" key="1">
    <source>
        <dbReference type="SAM" id="Phobius"/>
    </source>
</evidence>
<sequence length="37" mass="4526">MKKGEIREIGNGYEKVYLSIYIFFFINIYFGPRKLYD</sequence>